<dbReference type="Proteomes" id="UP001257627">
    <property type="component" value="Unassembled WGS sequence"/>
</dbReference>
<feature type="compositionally biased region" description="Polar residues" evidence="1">
    <location>
        <begin position="132"/>
        <end position="143"/>
    </location>
</feature>
<protein>
    <submittedName>
        <fullName evidence="2">Uncharacterized protein</fullName>
    </submittedName>
</protein>
<dbReference type="Gene3D" id="1.10.260.40">
    <property type="entry name" value="lambda repressor-like DNA-binding domains"/>
    <property type="match status" value="1"/>
</dbReference>
<reference evidence="2 3" key="1">
    <citation type="submission" date="2023-02" db="EMBL/GenBank/DDBJ databases">
        <authorList>
            <person name="Maleckis M."/>
        </authorList>
    </citation>
    <scope>NUCLEOTIDE SEQUENCE [LARGE SCALE GENOMIC DNA]</scope>
    <source>
        <strain evidence="2 3">P8-A2</strain>
    </source>
</reference>
<sequence length="257" mass="28349">MRETRPALAETLSRIGSLIGDGRSRDDVLDVEQLSNESGVPRDVVRMLLDGEEPPAEDITDRIVRRIVHLRETRLRPDGTRHSYDEIAASYGASRASLSNLVNSRRKTPSPQMPSRQALSRQGLSERVPSEQVLSEQVPSQQTGERRPARSGGPLASTQAGIETFFFGQPNGWLSAEPQTSLDNALQSVLHGLEREAADPMARLRGTHGLRELAARAPQLAEEELQLVTDWIDTILQRRNAQRVRGSGSDSSHTEGH</sequence>
<feature type="region of interest" description="Disordered" evidence="1">
    <location>
        <begin position="101"/>
        <end position="156"/>
    </location>
</feature>
<comment type="caution">
    <text evidence="2">The sequence shown here is derived from an EMBL/GenBank/DDBJ whole genome shotgun (WGS) entry which is preliminary data.</text>
</comment>
<evidence type="ECO:0000313" key="2">
    <source>
        <dbReference type="EMBL" id="MDU8991621.1"/>
    </source>
</evidence>
<dbReference type="EMBL" id="JARAKF010000001">
    <property type="protein sequence ID" value="MDU8991621.1"/>
    <property type="molecule type" value="Genomic_DNA"/>
</dbReference>
<evidence type="ECO:0000313" key="3">
    <source>
        <dbReference type="Proteomes" id="UP001257627"/>
    </source>
</evidence>
<feature type="compositionally biased region" description="Polar residues" evidence="1">
    <location>
        <begin position="101"/>
        <end position="123"/>
    </location>
</feature>
<accession>A0ABU3UCH8</accession>
<proteinExistence type="predicted"/>
<evidence type="ECO:0000256" key="1">
    <source>
        <dbReference type="SAM" id="MobiDB-lite"/>
    </source>
</evidence>
<dbReference type="InterPro" id="IPR010982">
    <property type="entry name" value="Lambda_DNA-bd_dom_sf"/>
</dbReference>
<organism evidence="2 3">
    <name type="scientific">Streptomyces mirabilis</name>
    <dbReference type="NCBI Taxonomy" id="68239"/>
    <lineage>
        <taxon>Bacteria</taxon>
        <taxon>Bacillati</taxon>
        <taxon>Actinomycetota</taxon>
        <taxon>Actinomycetes</taxon>
        <taxon>Kitasatosporales</taxon>
        <taxon>Streptomycetaceae</taxon>
        <taxon>Streptomyces</taxon>
    </lineage>
</organism>
<dbReference type="RefSeq" id="WP_143610499.1">
    <property type="nucleotide sequence ID" value="NZ_CP107955.1"/>
</dbReference>
<name>A0ABU3UCH8_9ACTN</name>
<gene>
    <name evidence="2" type="ORF">PU648_04350</name>
</gene>
<keyword evidence="3" id="KW-1185">Reference proteome</keyword>